<reference evidence="7 8" key="1">
    <citation type="submission" date="2016-11" db="EMBL/GenBank/DDBJ databases">
        <authorList>
            <person name="Jaros S."/>
            <person name="Januszkiewicz K."/>
            <person name="Wedrychowicz H."/>
        </authorList>
    </citation>
    <scope>NUCLEOTIDE SEQUENCE [LARGE SCALE GENOMIC DNA]</scope>
    <source>
        <strain evidence="7 8">DSM 14916</strain>
    </source>
</reference>
<evidence type="ECO:0000313" key="8">
    <source>
        <dbReference type="Proteomes" id="UP000184387"/>
    </source>
</evidence>
<dbReference type="InterPro" id="IPR036390">
    <property type="entry name" value="WH_DNA-bd_sf"/>
</dbReference>
<dbReference type="AlphaFoldDB" id="A0A1M6RHX5"/>
<evidence type="ECO:0000256" key="2">
    <source>
        <dbReference type="ARBA" id="ARBA00023015"/>
    </source>
</evidence>
<evidence type="ECO:0000256" key="5">
    <source>
        <dbReference type="ARBA" id="ARBA00023163"/>
    </source>
</evidence>
<comment type="similarity">
    <text evidence="1">Belongs to the LysR transcriptional regulatory family.</text>
</comment>
<evidence type="ECO:0000313" key="7">
    <source>
        <dbReference type="EMBL" id="SHK32030.1"/>
    </source>
</evidence>
<dbReference type="PANTHER" id="PTHR30293:SF0">
    <property type="entry name" value="NITROGEN ASSIMILATION REGULATORY PROTEIN NAC"/>
    <property type="match status" value="1"/>
</dbReference>
<dbReference type="SUPFAM" id="SSF53850">
    <property type="entry name" value="Periplasmic binding protein-like II"/>
    <property type="match status" value="1"/>
</dbReference>
<dbReference type="EMBL" id="FQZF01000043">
    <property type="protein sequence ID" value="SHK32030.1"/>
    <property type="molecule type" value="Genomic_DNA"/>
</dbReference>
<dbReference type="Pfam" id="PF03466">
    <property type="entry name" value="LysR_substrate"/>
    <property type="match status" value="1"/>
</dbReference>
<sequence length="608" mass="65605">MRTADTEEAAVESGRTRLELRYWWSFCALVEQRSLAGAARRTGLSEAQLLGHLRMIEREIGQPLFHRRPGFAASPAALHAHARLRPLLDRAAFLLRFLRVSPPAAPDFLPVGLPPGAFGGLLGQGFHRFAVEWAERHPHLCLLPVEGAGAGRGSSLRYLAGPPRPGLLRDRWVLLRPAGTADEPAGSAWAQAPVMLPLLPEPLPELVAALVAHEGGRVVRVDQDIGSLLAEAAEYPDFRVLVPAGLVDPECPVGELELLPLPPGPADPLLALDDGEDPQLAALLRAHLAAALSRAEPAALPGLPETLSLKHSRSFLALHAERNMSRAAARLHIVQPALTLQLRQIEAQAGQQLFRRTSRGLEPTPEGHRLHGLLQPLVAELQAVVEGIGAEAGPSAQTLRIGLLTTLDDQSMVTERFALALQAWRRRHGRMHVQVLESFSAELIRWLHHGRIDMALVNRRIADPLLETEVIAEDCMVAVADARRGVLPPGPVTLQQLSALPLVLPSGRHALRALITPHLAARGITAEPRLEVDSMSILLRLVATGGYVTVLPLGAIEHGSARRGLSLHELVEPRISRQICLVRQRGASVAAASRDLVAALRVAFGKAG</sequence>
<dbReference type="STRING" id="198092.SAMN02745194_04693"/>
<keyword evidence="3 7" id="KW-0238">DNA-binding</keyword>
<dbReference type="Proteomes" id="UP000184387">
    <property type="component" value="Unassembled WGS sequence"/>
</dbReference>
<evidence type="ECO:0000259" key="6">
    <source>
        <dbReference type="PROSITE" id="PS50931"/>
    </source>
</evidence>
<evidence type="ECO:0000256" key="1">
    <source>
        <dbReference type="ARBA" id="ARBA00009437"/>
    </source>
</evidence>
<feature type="domain" description="HTH lysR-type" evidence="6">
    <location>
        <begin position="18"/>
        <end position="74"/>
    </location>
</feature>
<name>A0A1M6RHX5_9PROT</name>
<proteinExistence type="inferred from homology"/>
<keyword evidence="2" id="KW-0805">Transcription regulation</keyword>
<dbReference type="PROSITE" id="PS50931">
    <property type="entry name" value="HTH_LYSR"/>
    <property type="match status" value="2"/>
</dbReference>
<dbReference type="InterPro" id="IPR005119">
    <property type="entry name" value="LysR_subst-bd"/>
</dbReference>
<dbReference type="GO" id="GO:0003700">
    <property type="term" value="F:DNA-binding transcription factor activity"/>
    <property type="evidence" value="ECO:0007669"/>
    <property type="project" value="InterPro"/>
</dbReference>
<dbReference type="Gene3D" id="1.10.10.10">
    <property type="entry name" value="Winged helix-like DNA-binding domain superfamily/Winged helix DNA-binding domain"/>
    <property type="match status" value="2"/>
</dbReference>
<dbReference type="RefSeq" id="WP_073139686.1">
    <property type="nucleotide sequence ID" value="NZ_FQZF01000043.1"/>
</dbReference>
<dbReference type="GO" id="GO:2000142">
    <property type="term" value="P:regulation of DNA-templated transcription initiation"/>
    <property type="evidence" value="ECO:0007669"/>
    <property type="project" value="TreeGrafter"/>
</dbReference>
<dbReference type="InterPro" id="IPR000847">
    <property type="entry name" value="LysR_HTH_N"/>
</dbReference>
<dbReference type="InterPro" id="IPR036388">
    <property type="entry name" value="WH-like_DNA-bd_sf"/>
</dbReference>
<gene>
    <name evidence="7" type="ORF">SAMN02745194_04693</name>
</gene>
<protein>
    <submittedName>
        <fullName evidence="7">DNA-binding transcriptional regulator, LysR family</fullName>
    </submittedName>
</protein>
<keyword evidence="8" id="KW-1185">Reference proteome</keyword>
<organism evidence="7 8">
    <name type="scientific">Muricoccus roseus</name>
    <dbReference type="NCBI Taxonomy" id="198092"/>
    <lineage>
        <taxon>Bacteria</taxon>
        <taxon>Pseudomonadati</taxon>
        <taxon>Pseudomonadota</taxon>
        <taxon>Alphaproteobacteria</taxon>
        <taxon>Acetobacterales</taxon>
        <taxon>Roseomonadaceae</taxon>
        <taxon>Muricoccus</taxon>
    </lineage>
</organism>
<dbReference type="GO" id="GO:0003677">
    <property type="term" value="F:DNA binding"/>
    <property type="evidence" value="ECO:0007669"/>
    <property type="project" value="UniProtKB-KW"/>
</dbReference>
<dbReference type="PRINTS" id="PR00039">
    <property type="entry name" value="HTHLYSR"/>
</dbReference>
<evidence type="ECO:0000256" key="4">
    <source>
        <dbReference type="ARBA" id="ARBA00023159"/>
    </source>
</evidence>
<dbReference type="Gene3D" id="3.40.190.290">
    <property type="match status" value="1"/>
</dbReference>
<evidence type="ECO:0000256" key="3">
    <source>
        <dbReference type="ARBA" id="ARBA00023125"/>
    </source>
</evidence>
<dbReference type="Pfam" id="PF00126">
    <property type="entry name" value="HTH_1"/>
    <property type="match status" value="2"/>
</dbReference>
<feature type="domain" description="HTH lysR-type" evidence="6">
    <location>
        <begin position="307"/>
        <end position="364"/>
    </location>
</feature>
<dbReference type="PANTHER" id="PTHR30293">
    <property type="entry name" value="TRANSCRIPTIONAL REGULATORY PROTEIN NAC-RELATED"/>
    <property type="match status" value="1"/>
</dbReference>
<dbReference type="SUPFAM" id="SSF46785">
    <property type="entry name" value="Winged helix' DNA-binding domain"/>
    <property type="match status" value="2"/>
</dbReference>
<keyword evidence="4" id="KW-0010">Activator</keyword>
<keyword evidence="5" id="KW-0804">Transcription</keyword>
<accession>A0A1M6RHX5</accession>